<dbReference type="AlphaFoldDB" id="A0A2H1VXF9"/>
<organism evidence="1">
    <name type="scientific">Spodoptera frugiperda</name>
    <name type="common">Fall armyworm</name>
    <dbReference type="NCBI Taxonomy" id="7108"/>
    <lineage>
        <taxon>Eukaryota</taxon>
        <taxon>Metazoa</taxon>
        <taxon>Ecdysozoa</taxon>
        <taxon>Arthropoda</taxon>
        <taxon>Hexapoda</taxon>
        <taxon>Insecta</taxon>
        <taxon>Pterygota</taxon>
        <taxon>Neoptera</taxon>
        <taxon>Endopterygota</taxon>
        <taxon>Lepidoptera</taxon>
        <taxon>Glossata</taxon>
        <taxon>Ditrysia</taxon>
        <taxon>Noctuoidea</taxon>
        <taxon>Noctuidae</taxon>
        <taxon>Amphipyrinae</taxon>
        <taxon>Spodoptera</taxon>
    </lineage>
</organism>
<protein>
    <submittedName>
        <fullName evidence="1">SFRICE_020515</fullName>
    </submittedName>
</protein>
<dbReference type="EMBL" id="ODYU01005041">
    <property type="protein sequence ID" value="SOQ45537.1"/>
    <property type="molecule type" value="Genomic_DNA"/>
</dbReference>
<name>A0A2H1VXF9_SPOFR</name>
<gene>
    <name evidence="1" type="ORF">SFRICE_020515</name>
</gene>
<reference evidence="1" key="1">
    <citation type="submission" date="2016-07" db="EMBL/GenBank/DDBJ databases">
        <authorList>
            <person name="Bretaudeau A."/>
        </authorList>
    </citation>
    <scope>NUCLEOTIDE SEQUENCE</scope>
    <source>
        <strain evidence="1">Rice</strain>
        <tissue evidence="1">Whole body</tissue>
    </source>
</reference>
<evidence type="ECO:0000313" key="1">
    <source>
        <dbReference type="EMBL" id="SOQ45537.1"/>
    </source>
</evidence>
<accession>A0A2H1VXF9</accession>
<proteinExistence type="predicted"/>
<sequence>MAGQLAAVERVAGSIPARINSLDVLCYVAVYAFVFHQSYSLVHIAYWWKWTQLSYVFIWKDSCYGWLPYYGNIAYSIERCWTSFSYSYIAECHLHHINSLQGAIADQRPILAHRMFKHQSPSWLFFLRAENHPMTSPALNDAGRSVRLLLTKNHPVPSPAFRAGAPSVSLLRLLGRIPDSVLLPRIFRKSEKSPVILCPTRESNLRPLARQSHLRPLDQRGIRVIFHQRFAMLRCCGCVWLSPIIFVSTDSLALVTMDLAKLCFLYEKIHAMDGVPTLDTRHTQIPIQLSHTLAIFSKERFIEVIDIPLDTLRNVGSIKALAFDGERPETIIISGSHKESFRVGIEPVVRCTAAAGLPGTMHRYLRNAQFVDIMRWYYSIDNHWVQS</sequence>